<dbReference type="Proteomes" id="UP000585050">
    <property type="component" value="Unassembled WGS sequence"/>
</dbReference>
<feature type="domain" description="Outer membrane protein beta-barrel" evidence="1">
    <location>
        <begin position="24"/>
        <end position="228"/>
    </location>
</feature>
<dbReference type="Pfam" id="PF13568">
    <property type="entry name" value="OMP_b-brl_2"/>
    <property type="match status" value="1"/>
</dbReference>
<evidence type="ECO:0000313" key="3">
    <source>
        <dbReference type="Proteomes" id="UP000585050"/>
    </source>
</evidence>
<accession>A0A7X8XVK8</accession>
<dbReference type="InterPro" id="IPR025665">
    <property type="entry name" value="Beta-barrel_OMP_2"/>
</dbReference>
<sequence length="259" mass="28312">MKKVLTLITVFFGCTLSIYAQGVLGVRGGLSSSGLLVEDPNGGLVHGFVGGITYDVPMSQKFSLGIEVNYAQQGVYSLTDETMAGSIPMTPDQMLDVSYQMTGRTDIKLHYINIPIVAKYAFGDNGNFKLFGGGQIGFKLSQDVQWSDGEYTLTANGEDASHMLPEAAKAIYEQTGMMIPYTDEQMQAVAEGQEFKNIDISVVFGASYQFGDSPFGLDFRVNYGLTDINNSPDPELNGKDYMNNMNIQFTATYALWGHK</sequence>
<evidence type="ECO:0000259" key="1">
    <source>
        <dbReference type="Pfam" id="PF13568"/>
    </source>
</evidence>
<reference evidence="2 3" key="1">
    <citation type="submission" date="2020-04" db="EMBL/GenBank/DDBJ databases">
        <title>Flammeovirga sp. SR4, a novel species isolated from seawater.</title>
        <authorList>
            <person name="Wang X."/>
        </authorList>
    </citation>
    <scope>NUCLEOTIDE SEQUENCE [LARGE SCALE GENOMIC DNA]</scope>
    <source>
        <strain evidence="2 3">SR4</strain>
    </source>
</reference>
<protein>
    <submittedName>
        <fullName evidence="2">PorT family protein</fullName>
    </submittedName>
</protein>
<organism evidence="2 3">
    <name type="scientific">Flammeovirga agarivorans</name>
    <dbReference type="NCBI Taxonomy" id="2726742"/>
    <lineage>
        <taxon>Bacteria</taxon>
        <taxon>Pseudomonadati</taxon>
        <taxon>Bacteroidota</taxon>
        <taxon>Cytophagia</taxon>
        <taxon>Cytophagales</taxon>
        <taxon>Flammeovirgaceae</taxon>
        <taxon>Flammeovirga</taxon>
    </lineage>
</organism>
<name>A0A7X8XVK8_9BACT</name>
<comment type="caution">
    <text evidence="2">The sequence shown here is derived from an EMBL/GenBank/DDBJ whole genome shotgun (WGS) entry which is preliminary data.</text>
</comment>
<proteinExistence type="predicted"/>
<dbReference type="RefSeq" id="WP_168881859.1">
    <property type="nucleotide sequence ID" value="NZ_JABAIL010000002.1"/>
</dbReference>
<dbReference type="AlphaFoldDB" id="A0A7X8XVK8"/>
<dbReference type="EMBL" id="JABAIL010000002">
    <property type="protein sequence ID" value="NLR91160.1"/>
    <property type="molecule type" value="Genomic_DNA"/>
</dbReference>
<keyword evidence="3" id="KW-1185">Reference proteome</keyword>
<gene>
    <name evidence="2" type="ORF">HGP29_08075</name>
</gene>
<evidence type="ECO:0000313" key="2">
    <source>
        <dbReference type="EMBL" id="NLR91160.1"/>
    </source>
</evidence>